<reference evidence="1" key="1">
    <citation type="submission" date="2022-10" db="EMBL/GenBank/DDBJ databases">
        <title>The complete genomes of actinobacterial strains from the NBC collection.</title>
        <authorList>
            <person name="Joergensen T.S."/>
            <person name="Alvarez Arevalo M."/>
            <person name="Sterndorff E.B."/>
            <person name="Faurdal D."/>
            <person name="Vuksanovic O."/>
            <person name="Mourched A.-S."/>
            <person name="Charusanti P."/>
            <person name="Shaw S."/>
            <person name="Blin K."/>
            <person name="Weber T."/>
        </authorList>
    </citation>
    <scope>NUCLEOTIDE SEQUENCE</scope>
    <source>
        <strain evidence="1">NBC_00003</strain>
    </source>
</reference>
<evidence type="ECO:0000313" key="1">
    <source>
        <dbReference type="EMBL" id="WTW62021.1"/>
    </source>
</evidence>
<organism evidence="1">
    <name type="scientific">Streptomyces sp. NBC_00003</name>
    <dbReference type="NCBI Taxonomy" id="2903608"/>
    <lineage>
        <taxon>Bacteria</taxon>
        <taxon>Bacillati</taxon>
        <taxon>Actinomycetota</taxon>
        <taxon>Actinomycetes</taxon>
        <taxon>Kitasatosporales</taxon>
        <taxon>Streptomycetaceae</taxon>
        <taxon>Streptomyces</taxon>
    </lineage>
</organism>
<dbReference type="AlphaFoldDB" id="A0AAU2V3M6"/>
<dbReference type="InterPro" id="IPR046732">
    <property type="entry name" value="DUF6624"/>
</dbReference>
<name>A0AAU2V3M6_9ACTN</name>
<sequence length="169" mass="18714">MTPHRPDLTDELLRRRAADQHARGVRAHGTVAPDFDAMRTVDADNTAALKRITAECGWPGRTLVGEEATDAAWLLAQHADADPDYQQQALTLLREAVAAGEAEPRHLAYLTDRCLVHQGEPQLYGTQYVNDEHGLRPQTISDPDNLDTRRAGAGLGPFAEYDAQMRELY</sequence>
<proteinExistence type="predicted"/>
<gene>
    <name evidence="1" type="ORF">OG549_15910</name>
</gene>
<accession>A0AAU2V3M6</accession>
<dbReference type="EMBL" id="CP108318">
    <property type="protein sequence ID" value="WTW62021.1"/>
    <property type="molecule type" value="Genomic_DNA"/>
</dbReference>
<dbReference type="Pfam" id="PF20329">
    <property type="entry name" value="DUF6624"/>
    <property type="match status" value="1"/>
</dbReference>
<protein>
    <submittedName>
        <fullName evidence="1">Uncharacterized protein</fullName>
    </submittedName>
</protein>